<dbReference type="Gene3D" id="2.160.20.120">
    <property type="match status" value="1"/>
</dbReference>
<evidence type="ECO:0000313" key="2">
    <source>
        <dbReference type="EMBL" id="BDT57319.1"/>
    </source>
</evidence>
<accession>A0ABM8C2D9</accession>
<organism evidence="2 3">
    <name type="scientific">Massilia varians</name>
    <dbReference type="NCBI Taxonomy" id="457921"/>
    <lineage>
        <taxon>Bacteria</taxon>
        <taxon>Pseudomonadati</taxon>
        <taxon>Pseudomonadota</taxon>
        <taxon>Betaproteobacteria</taxon>
        <taxon>Burkholderiales</taxon>
        <taxon>Oxalobacteraceae</taxon>
        <taxon>Telluria group</taxon>
        <taxon>Massilia</taxon>
    </lineage>
</organism>
<evidence type="ECO:0000259" key="1">
    <source>
        <dbReference type="Pfam" id="PF10988"/>
    </source>
</evidence>
<dbReference type="Pfam" id="PF10988">
    <property type="entry name" value="DUF2807"/>
    <property type="match status" value="1"/>
</dbReference>
<gene>
    <name evidence="2" type="ORF">MasN3_08130</name>
</gene>
<name>A0ABM8C2D9_9BURK</name>
<reference evidence="2" key="1">
    <citation type="submission" date="2022-11" db="EMBL/GenBank/DDBJ databases">
        <title>Isolation and characterization of PLA-degrading bacterium Massilia sp. from Antarctic soil.</title>
        <authorList>
            <person name="Sato K."/>
            <person name="Gomez-Fuentes C."/>
            <person name="Ahmad S.A."/>
            <person name="Zulkharnain A."/>
        </authorList>
    </citation>
    <scope>NUCLEOTIDE SEQUENCE</scope>
    <source>
        <strain evidence="2">N-3</strain>
    </source>
</reference>
<evidence type="ECO:0000313" key="3">
    <source>
        <dbReference type="Proteomes" id="UP001163336"/>
    </source>
</evidence>
<feature type="domain" description="Putative auto-transporter adhesin head GIN" evidence="1">
    <location>
        <begin position="54"/>
        <end position="216"/>
    </location>
</feature>
<dbReference type="Proteomes" id="UP001163336">
    <property type="component" value="Chromosome"/>
</dbReference>
<dbReference type="InterPro" id="IPR021255">
    <property type="entry name" value="DUF2807"/>
</dbReference>
<keyword evidence="3" id="KW-1185">Reference proteome</keyword>
<protein>
    <recommendedName>
        <fullName evidence="1">Putative auto-transporter adhesin head GIN domain-containing protein</fullName>
    </recommendedName>
</protein>
<dbReference type="EMBL" id="AP026966">
    <property type="protein sequence ID" value="BDT57319.1"/>
    <property type="molecule type" value="Genomic_DNA"/>
</dbReference>
<sequence>MQFVANGTRTPFVSLQWIHNHLPETNMKALILAAVLSLVSVTANADEQVRSVSPFKGIAVHGPVSLVVEAGKSYSLRVQGDPRFIERVTSEVVDGELRLDMKDSTRNSLKSSDRVVVTLPSLQTFKGEGAGEMRLTNVRGERLDVNYRGAGRLAIDGEVRELRLSAQGVGEVDTKALVAQDANVSFEGIGSVNIYARDKLNANVRGMGNLTYYGNPRVVNKSVSGIGSVVAAK</sequence>
<proteinExistence type="predicted"/>